<sequence length="83" mass="8763">MSFSNSYCANYCNPSPGHGCCFSSCCRSNAPCNEYSHICWPGGCPCPSIRPLICKCCCPPPPKVPRPCPCVPKLACGCGCLPS</sequence>
<accession>A0A8J2J9E6</accession>
<dbReference type="EMBL" id="CAJVCH010030496">
    <property type="protein sequence ID" value="CAG7709743.1"/>
    <property type="molecule type" value="Genomic_DNA"/>
</dbReference>
<keyword evidence="2" id="KW-1185">Reference proteome</keyword>
<dbReference type="AlphaFoldDB" id="A0A8J2J9E6"/>
<organism evidence="1 2">
    <name type="scientific">Allacma fusca</name>
    <dbReference type="NCBI Taxonomy" id="39272"/>
    <lineage>
        <taxon>Eukaryota</taxon>
        <taxon>Metazoa</taxon>
        <taxon>Ecdysozoa</taxon>
        <taxon>Arthropoda</taxon>
        <taxon>Hexapoda</taxon>
        <taxon>Collembola</taxon>
        <taxon>Symphypleona</taxon>
        <taxon>Sminthuridae</taxon>
        <taxon>Allacma</taxon>
    </lineage>
</organism>
<name>A0A8J2J9E6_9HEXA</name>
<comment type="caution">
    <text evidence="1">The sequence shown here is derived from an EMBL/GenBank/DDBJ whole genome shotgun (WGS) entry which is preliminary data.</text>
</comment>
<reference evidence="1" key="1">
    <citation type="submission" date="2021-06" db="EMBL/GenBank/DDBJ databases">
        <authorList>
            <person name="Hodson N. C."/>
            <person name="Mongue J. A."/>
            <person name="Jaron S. K."/>
        </authorList>
    </citation>
    <scope>NUCLEOTIDE SEQUENCE</scope>
</reference>
<protein>
    <submittedName>
        <fullName evidence="1">Uncharacterized protein</fullName>
    </submittedName>
</protein>
<evidence type="ECO:0000313" key="1">
    <source>
        <dbReference type="EMBL" id="CAG7709743.1"/>
    </source>
</evidence>
<proteinExistence type="predicted"/>
<dbReference type="Proteomes" id="UP000708208">
    <property type="component" value="Unassembled WGS sequence"/>
</dbReference>
<evidence type="ECO:0000313" key="2">
    <source>
        <dbReference type="Proteomes" id="UP000708208"/>
    </source>
</evidence>
<gene>
    <name evidence="1" type="ORF">AFUS01_LOCUS4843</name>
</gene>